<dbReference type="InterPro" id="IPR015943">
    <property type="entry name" value="WD40/YVTN_repeat-like_dom_sf"/>
</dbReference>
<evidence type="ECO:0000313" key="4">
    <source>
        <dbReference type="EMBL" id="PWN35480.1"/>
    </source>
</evidence>
<evidence type="ECO:0000256" key="1">
    <source>
        <dbReference type="ARBA" id="ARBA00022574"/>
    </source>
</evidence>
<dbReference type="SMART" id="SM00667">
    <property type="entry name" value="LisH"/>
    <property type="match status" value="1"/>
</dbReference>
<dbReference type="STRING" id="1280837.A0A316VDB2"/>
<proteinExistence type="predicted"/>
<dbReference type="InParanoid" id="A0A316VDB2"/>
<reference evidence="4 5" key="1">
    <citation type="journal article" date="2018" name="Mol. Biol. Evol.">
        <title>Broad Genomic Sampling Reveals a Smut Pathogenic Ancestry of the Fungal Clade Ustilaginomycotina.</title>
        <authorList>
            <person name="Kijpornyongpan T."/>
            <person name="Mondo S.J."/>
            <person name="Barry K."/>
            <person name="Sandor L."/>
            <person name="Lee J."/>
            <person name="Lipzen A."/>
            <person name="Pangilinan J."/>
            <person name="LaButti K."/>
            <person name="Hainaut M."/>
            <person name="Henrissat B."/>
            <person name="Grigoriev I.V."/>
            <person name="Spatafora J.W."/>
            <person name="Aime M.C."/>
        </authorList>
    </citation>
    <scope>NUCLEOTIDE SEQUENCE [LARGE SCALE GENOMIC DNA]</scope>
    <source>
        <strain evidence="4 5">MCA 3882</strain>
    </source>
</reference>
<evidence type="ECO:0000313" key="5">
    <source>
        <dbReference type="Proteomes" id="UP000245771"/>
    </source>
</evidence>
<organism evidence="4 5">
    <name type="scientific">Meira miltonrushii</name>
    <dbReference type="NCBI Taxonomy" id="1280837"/>
    <lineage>
        <taxon>Eukaryota</taxon>
        <taxon>Fungi</taxon>
        <taxon>Dikarya</taxon>
        <taxon>Basidiomycota</taxon>
        <taxon>Ustilaginomycotina</taxon>
        <taxon>Exobasidiomycetes</taxon>
        <taxon>Exobasidiales</taxon>
        <taxon>Brachybasidiaceae</taxon>
        <taxon>Meira</taxon>
    </lineage>
</organism>
<dbReference type="RefSeq" id="XP_025355782.1">
    <property type="nucleotide sequence ID" value="XM_025498752.1"/>
</dbReference>
<name>A0A316VDB2_9BASI</name>
<dbReference type="AlphaFoldDB" id="A0A316VDB2"/>
<keyword evidence="5" id="KW-1185">Reference proteome</keyword>
<dbReference type="Pfam" id="PF00400">
    <property type="entry name" value="WD40"/>
    <property type="match status" value="2"/>
</dbReference>
<dbReference type="InterPro" id="IPR036322">
    <property type="entry name" value="WD40_repeat_dom_sf"/>
</dbReference>
<dbReference type="InterPro" id="IPR006594">
    <property type="entry name" value="LisH"/>
</dbReference>
<dbReference type="EMBL" id="KZ819603">
    <property type="protein sequence ID" value="PWN35480.1"/>
    <property type="molecule type" value="Genomic_DNA"/>
</dbReference>
<dbReference type="SUPFAM" id="SSF50978">
    <property type="entry name" value="WD40 repeat-like"/>
    <property type="match status" value="1"/>
</dbReference>
<dbReference type="Proteomes" id="UP000245771">
    <property type="component" value="Unassembled WGS sequence"/>
</dbReference>
<dbReference type="OrthoDB" id="1932312at2759"/>
<sequence length="591" mass="64498">MNSLNGNHIPSDAHQIAHASIAEFLDRNGYTSTLEAFQQEASKKVGWTWNNGEGESSTQATLDEFRLENIIEKHQSILSSAKQRRANELHRLAAQRSPLDLSLAGPSKLPFRLKDVYSKLHASNILSLSLVDLPNRSFSTSEARYISSTKRLICSTGADRNIIFSDPVDGEMVESFEGGQGQLDQAKHAAAVLCTAQNPNKQFQREFVTCGMDSKVIVWDLLHGKAIQLIQTHSKFVVRCAFSQSGQYLATCSYDKTICVFKRNGEELPRNVAGDEEDDLDMPPLLKTQYTLVHTVKTRNNPESIVFVRSALSPDQSDPGTEETQTALVSQTGVPAVSDSPSILSKKRTWLAYTMRSDCFVHYLALPLDADEERAPGEEASGEGIEAVSSKLGELNVTEQDTQNTKATPEWTELAFNTNASRSDYHVSYSLLHLTLHPLGNHLAIQTGDHSIPSTGYAPASSSLSRIIIMPLLSSERTTTIWTGVASSGFAANRHVWLKDGSAVWLTSEDGILRLVDTHGKTRATVYAHGIAASAGESNGSANLDTEMRSASSWSRGGNTIIKDVVVLDDEGSVASCGFDHTVRVTSLEQS</sequence>
<gene>
    <name evidence="4" type="ORF">FA14DRAFT_160609</name>
</gene>
<accession>A0A316VDB2</accession>
<feature type="region of interest" description="Disordered" evidence="3">
    <location>
        <begin position="312"/>
        <end position="340"/>
    </location>
</feature>
<dbReference type="Gene3D" id="2.130.10.10">
    <property type="entry name" value="YVTN repeat-like/Quinoprotein amine dehydrogenase"/>
    <property type="match status" value="1"/>
</dbReference>
<keyword evidence="2" id="KW-0677">Repeat</keyword>
<dbReference type="InterPro" id="IPR050505">
    <property type="entry name" value="WDR55/POC1"/>
</dbReference>
<evidence type="ECO:0000256" key="3">
    <source>
        <dbReference type="SAM" id="MobiDB-lite"/>
    </source>
</evidence>
<protein>
    <submittedName>
        <fullName evidence="4">WD40 repeat-like protein</fullName>
    </submittedName>
</protein>
<keyword evidence="1" id="KW-0853">WD repeat</keyword>
<dbReference type="SMART" id="SM00320">
    <property type="entry name" value="WD40"/>
    <property type="match status" value="3"/>
</dbReference>
<dbReference type="GeneID" id="37020533"/>
<dbReference type="InterPro" id="IPR001680">
    <property type="entry name" value="WD40_rpt"/>
</dbReference>
<feature type="compositionally biased region" description="Polar residues" evidence="3">
    <location>
        <begin position="313"/>
        <end position="340"/>
    </location>
</feature>
<evidence type="ECO:0000256" key="2">
    <source>
        <dbReference type="ARBA" id="ARBA00022737"/>
    </source>
</evidence>
<dbReference type="PROSITE" id="PS50896">
    <property type="entry name" value="LISH"/>
    <property type="match status" value="1"/>
</dbReference>
<dbReference type="PANTHER" id="PTHR44019:SF8">
    <property type="entry name" value="POC1 CENTRIOLAR PROTEIN HOMOLOG"/>
    <property type="match status" value="1"/>
</dbReference>
<dbReference type="PANTHER" id="PTHR44019">
    <property type="entry name" value="WD REPEAT-CONTAINING PROTEIN 55"/>
    <property type="match status" value="1"/>
</dbReference>